<evidence type="ECO:0000313" key="2">
    <source>
        <dbReference type="Proteomes" id="UP000308600"/>
    </source>
</evidence>
<reference evidence="1 2" key="1">
    <citation type="journal article" date="2019" name="Nat. Ecol. Evol.">
        <title>Megaphylogeny resolves global patterns of mushroom evolution.</title>
        <authorList>
            <person name="Varga T."/>
            <person name="Krizsan K."/>
            <person name="Foldi C."/>
            <person name="Dima B."/>
            <person name="Sanchez-Garcia M."/>
            <person name="Sanchez-Ramirez S."/>
            <person name="Szollosi G.J."/>
            <person name="Szarkandi J.G."/>
            <person name="Papp V."/>
            <person name="Albert L."/>
            <person name="Andreopoulos W."/>
            <person name="Angelini C."/>
            <person name="Antonin V."/>
            <person name="Barry K.W."/>
            <person name="Bougher N.L."/>
            <person name="Buchanan P."/>
            <person name="Buyck B."/>
            <person name="Bense V."/>
            <person name="Catcheside P."/>
            <person name="Chovatia M."/>
            <person name="Cooper J."/>
            <person name="Damon W."/>
            <person name="Desjardin D."/>
            <person name="Finy P."/>
            <person name="Geml J."/>
            <person name="Haridas S."/>
            <person name="Hughes K."/>
            <person name="Justo A."/>
            <person name="Karasinski D."/>
            <person name="Kautmanova I."/>
            <person name="Kiss B."/>
            <person name="Kocsube S."/>
            <person name="Kotiranta H."/>
            <person name="LaButti K.M."/>
            <person name="Lechner B.E."/>
            <person name="Liimatainen K."/>
            <person name="Lipzen A."/>
            <person name="Lukacs Z."/>
            <person name="Mihaltcheva S."/>
            <person name="Morgado L.N."/>
            <person name="Niskanen T."/>
            <person name="Noordeloos M.E."/>
            <person name="Ohm R.A."/>
            <person name="Ortiz-Santana B."/>
            <person name="Ovrebo C."/>
            <person name="Racz N."/>
            <person name="Riley R."/>
            <person name="Savchenko A."/>
            <person name="Shiryaev A."/>
            <person name="Soop K."/>
            <person name="Spirin V."/>
            <person name="Szebenyi C."/>
            <person name="Tomsovsky M."/>
            <person name="Tulloss R.E."/>
            <person name="Uehling J."/>
            <person name="Grigoriev I.V."/>
            <person name="Vagvolgyi C."/>
            <person name="Papp T."/>
            <person name="Martin F.M."/>
            <person name="Miettinen O."/>
            <person name="Hibbett D.S."/>
            <person name="Nagy L.G."/>
        </authorList>
    </citation>
    <scope>NUCLEOTIDE SEQUENCE [LARGE SCALE GENOMIC DNA]</scope>
    <source>
        <strain evidence="1 2">NL-1719</strain>
    </source>
</reference>
<gene>
    <name evidence="1" type="ORF">BDN72DRAFT_856816</name>
</gene>
<organism evidence="1 2">
    <name type="scientific">Pluteus cervinus</name>
    <dbReference type="NCBI Taxonomy" id="181527"/>
    <lineage>
        <taxon>Eukaryota</taxon>
        <taxon>Fungi</taxon>
        <taxon>Dikarya</taxon>
        <taxon>Basidiomycota</taxon>
        <taxon>Agaricomycotina</taxon>
        <taxon>Agaricomycetes</taxon>
        <taxon>Agaricomycetidae</taxon>
        <taxon>Agaricales</taxon>
        <taxon>Pluteineae</taxon>
        <taxon>Pluteaceae</taxon>
        <taxon>Pluteus</taxon>
    </lineage>
</organism>
<dbReference type="Proteomes" id="UP000308600">
    <property type="component" value="Unassembled WGS sequence"/>
</dbReference>
<evidence type="ECO:0000313" key="1">
    <source>
        <dbReference type="EMBL" id="TFK70630.1"/>
    </source>
</evidence>
<name>A0ACD3AXU4_9AGAR</name>
<dbReference type="EMBL" id="ML208310">
    <property type="protein sequence ID" value="TFK70630.1"/>
    <property type="molecule type" value="Genomic_DNA"/>
</dbReference>
<keyword evidence="2" id="KW-1185">Reference proteome</keyword>
<proteinExistence type="predicted"/>
<accession>A0ACD3AXU4</accession>
<sequence>MKRCFKECLCVYVGRGRDEGGMKEKQVKSSKNKRNERNEGETKEGETCMNNRTEQEIEGTGYVHQIISTRKERKTESKKENKARKNRDWGHRIGSERGRRRWHAYGKREIIDQKGLGKGEERVGKKMGKFKGPPERLGQDETSKTKE</sequence>
<protein>
    <submittedName>
        <fullName evidence="1">Uncharacterized protein</fullName>
    </submittedName>
</protein>